<dbReference type="GO" id="GO:0015833">
    <property type="term" value="P:peptide transport"/>
    <property type="evidence" value="ECO:0007669"/>
    <property type="project" value="TreeGrafter"/>
</dbReference>
<evidence type="ECO:0000256" key="3">
    <source>
        <dbReference type="ARBA" id="ARBA00022729"/>
    </source>
</evidence>
<dbReference type="PANTHER" id="PTHR30290">
    <property type="entry name" value="PERIPLASMIC BINDING COMPONENT OF ABC TRANSPORTER"/>
    <property type="match status" value="1"/>
</dbReference>
<sequence length="587" mass="66181">MGLTRWFITGLAVVLAIGLAGCNPIQLRQQSAQVPTLVLSSLADPKTFNPVLSQEVNEVFGLVSEGLISENGVTGKIEPALAQSWEFTPDQKSIIFTMRQNLKWSDGQPLTVDDVVFTYNDIYLNEKIPSDTRDVLRIGKEGKLPKVEKLDDRRVQFSIPEPFAPFLRITGIGILPEHILKPAVTTLNSEGKPQFFSTWGVDTNPANIVVPGPYKIESYATSQRVILRRNPYYWRKDAQGNRLPYIERIVMQIVESQDTELLQFRSRGLDEITVTPAYFSLLQRESRRDQFQIYNGGPALTQNFISFNLNQGRRQNGQPLIDPIKSRWFNTLAFRQAVAYALDRQQMLNNIYQGLGAPQNSMLPVQSPYYLTPEDGLPVYDFNPNKAKELLLAAGFKYNDRGELFDAEGNRVRFTLITNAENRIRAALGAQIKQNLNAIGMQVDFNPIGFNTLVEKLTTSLDWEAYLLGFAGGSIEPNSGANIWLPDGGLHTFNQKPRPGQPTLIGRMVSDWERQIGDLYIQGAQELDDRKRKEIYGQAQKLVQENLPLIYLINPLSLQAVRDRIEGVQFSALGGALWNIYELKLTK</sequence>
<comment type="similarity">
    <text evidence="1">Belongs to the bacterial solute-binding protein 5 family.</text>
</comment>
<dbReference type="GO" id="GO:1904680">
    <property type="term" value="F:peptide transmembrane transporter activity"/>
    <property type="evidence" value="ECO:0007669"/>
    <property type="project" value="TreeGrafter"/>
</dbReference>
<dbReference type="OrthoDB" id="9796817at2"/>
<dbReference type="HOGENOM" id="CLU_017028_8_4_3"/>
<reference evidence="5" key="1">
    <citation type="submission" date="2009-01" db="EMBL/GenBank/DDBJ databases">
        <title>Complete sequence of chromosome Cyanothece sp. PCC 7425.</title>
        <authorList>
            <consortium name="US DOE Joint Genome Institute"/>
            <person name="Lucas S."/>
            <person name="Copeland A."/>
            <person name="Lapidus A."/>
            <person name="Glavina del Rio T."/>
            <person name="Dalin E."/>
            <person name="Tice H."/>
            <person name="Bruce D."/>
            <person name="Goodwin L."/>
            <person name="Pitluck S."/>
            <person name="Sims D."/>
            <person name="Meineke L."/>
            <person name="Brettin T."/>
            <person name="Detter J.C."/>
            <person name="Han C."/>
            <person name="Larimer F."/>
            <person name="Land M."/>
            <person name="Hauser L."/>
            <person name="Kyrpides N."/>
            <person name="Ovchinnikova G."/>
            <person name="Liberton M."/>
            <person name="Stoeckel J."/>
            <person name="Banerjee A."/>
            <person name="Singh A."/>
            <person name="Page L."/>
            <person name="Sato H."/>
            <person name="Zhao L."/>
            <person name="Sherman L."/>
            <person name="Pakrasi H."/>
            <person name="Richardson P."/>
        </authorList>
    </citation>
    <scope>NUCLEOTIDE SEQUENCE</scope>
    <source>
        <strain evidence="5">PCC 7425</strain>
    </source>
</reference>
<dbReference type="Gene3D" id="3.10.105.10">
    <property type="entry name" value="Dipeptide-binding Protein, Domain 3"/>
    <property type="match status" value="1"/>
</dbReference>
<name>B8HS93_CYAP4</name>
<dbReference type="Pfam" id="PF00496">
    <property type="entry name" value="SBP_bac_5"/>
    <property type="match status" value="1"/>
</dbReference>
<dbReference type="InterPro" id="IPR000914">
    <property type="entry name" value="SBP_5_dom"/>
</dbReference>
<accession>B8HS93</accession>
<keyword evidence="2" id="KW-0813">Transport</keyword>
<dbReference type="CDD" id="cd08500">
    <property type="entry name" value="PBP2_NikA_DppA_OppA_like_4"/>
    <property type="match status" value="1"/>
</dbReference>
<feature type="domain" description="Solute-binding protein family 5" evidence="4">
    <location>
        <begin position="76"/>
        <end position="486"/>
    </location>
</feature>
<dbReference type="STRING" id="395961.Cyan7425_1832"/>
<dbReference type="KEGG" id="cyn:Cyan7425_1832"/>
<dbReference type="eggNOG" id="COG0747">
    <property type="taxonomic scope" value="Bacteria"/>
</dbReference>
<dbReference type="AlphaFoldDB" id="B8HS93"/>
<evidence type="ECO:0000256" key="1">
    <source>
        <dbReference type="ARBA" id="ARBA00005695"/>
    </source>
</evidence>
<evidence type="ECO:0000313" key="5">
    <source>
        <dbReference type="EMBL" id="ACL44199.1"/>
    </source>
</evidence>
<keyword evidence="3" id="KW-0732">Signal</keyword>
<dbReference type="SUPFAM" id="SSF53850">
    <property type="entry name" value="Periplasmic binding protein-like II"/>
    <property type="match status" value="1"/>
</dbReference>
<dbReference type="EMBL" id="CP001344">
    <property type="protein sequence ID" value="ACL44199.1"/>
    <property type="molecule type" value="Genomic_DNA"/>
</dbReference>
<evidence type="ECO:0000259" key="4">
    <source>
        <dbReference type="Pfam" id="PF00496"/>
    </source>
</evidence>
<organism evidence="5">
    <name type="scientific">Cyanothece sp. (strain PCC 7425 / ATCC 29141)</name>
    <dbReference type="NCBI Taxonomy" id="395961"/>
    <lineage>
        <taxon>Bacteria</taxon>
        <taxon>Bacillati</taxon>
        <taxon>Cyanobacteriota</taxon>
        <taxon>Cyanophyceae</taxon>
        <taxon>Gomontiellales</taxon>
        <taxon>Cyanothecaceae</taxon>
        <taxon>Cyanothece</taxon>
    </lineage>
</organism>
<dbReference type="PIRSF" id="PIRSF002741">
    <property type="entry name" value="MppA"/>
    <property type="match status" value="1"/>
</dbReference>
<dbReference type="GO" id="GO:0042597">
    <property type="term" value="C:periplasmic space"/>
    <property type="evidence" value="ECO:0007669"/>
    <property type="project" value="UniProtKB-ARBA"/>
</dbReference>
<proteinExistence type="inferred from homology"/>
<dbReference type="GO" id="GO:0043190">
    <property type="term" value="C:ATP-binding cassette (ABC) transporter complex"/>
    <property type="evidence" value="ECO:0007669"/>
    <property type="project" value="InterPro"/>
</dbReference>
<dbReference type="Gene3D" id="3.40.190.10">
    <property type="entry name" value="Periplasmic binding protein-like II"/>
    <property type="match status" value="1"/>
</dbReference>
<dbReference type="InterPro" id="IPR030678">
    <property type="entry name" value="Peptide/Ni-bd"/>
</dbReference>
<evidence type="ECO:0000256" key="2">
    <source>
        <dbReference type="ARBA" id="ARBA00022448"/>
    </source>
</evidence>
<dbReference type="InterPro" id="IPR039424">
    <property type="entry name" value="SBP_5"/>
</dbReference>
<dbReference type="PANTHER" id="PTHR30290:SF9">
    <property type="entry name" value="OLIGOPEPTIDE-BINDING PROTEIN APPA"/>
    <property type="match status" value="1"/>
</dbReference>
<protein>
    <submittedName>
        <fullName evidence="5">Extracellular solute-binding protein family 5</fullName>
    </submittedName>
</protein>
<dbReference type="PROSITE" id="PS51257">
    <property type="entry name" value="PROKAR_LIPOPROTEIN"/>
    <property type="match status" value="1"/>
</dbReference>
<gene>
    <name evidence="5" type="ordered locus">Cyan7425_1832</name>
</gene>